<feature type="compositionally biased region" description="Basic and acidic residues" evidence="1">
    <location>
        <begin position="23"/>
        <end position="53"/>
    </location>
</feature>
<evidence type="ECO:0000313" key="2">
    <source>
        <dbReference type="EMBL" id="GEU38483.1"/>
    </source>
</evidence>
<gene>
    <name evidence="2" type="ORF">Tci_010461</name>
</gene>
<organism evidence="2">
    <name type="scientific">Tanacetum cinerariifolium</name>
    <name type="common">Dalmatian daisy</name>
    <name type="synonym">Chrysanthemum cinerariifolium</name>
    <dbReference type="NCBI Taxonomy" id="118510"/>
    <lineage>
        <taxon>Eukaryota</taxon>
        <taxon>Viridiplantae</taxon>
        <taxon>Streptophyta</taxon>
        <taxon>Embryophyta</taxon>
        <taxon>Tracheophyta</taxon>
        <taxon>Spermatophyta</taxon>
        <taxon>Magnoliopsida</taxon>
        <taxon>eudicotyledons</taxon>
        <taxon>Gunneridae</taxon>
        <taxon>Pentapetalae</taxon>
        <taxon>asterids</taxon>
        <taxon>campanulids</taxon>
        <taxon>Asterales</taxon>
        <taxon>Asteraceae</taxon>
        <taxon>Asteroideae</taxon>
        <taxon>Anthemideae</taxon>
        <taxon>Anthemidinae</taxon>
        <taxon>Tanacetum</taxon>
    </lineage>
</organism>
<evidence type="ECO:0008006" key="3">
    <source>
        <dbReference type="Google" id="ProtNLM"/>
    </source>
</evidence>
<sequence length="278" mass="32354">MMEAYTKRMNPQREQEVLLAAQREQELREQEHATQREQELLARKQAAQEKEEPPQNFDFHQLIGEMCGIKASVEQKQKLEEMIDDKSLSNDDVSMENFKIYSNPLFDDEEIISTKIDPHYFNAESNLLESLLNQDTFIDSSPKFDYLLEELSCELAHIDPIPPRIEEADFDLEEEIRLVENLLYDNSSPPEEFNAEISDMILESLSPFPIPVEDSDSHMEEINLFLATDDLMPPGIKNDNYDSEWNIHFLEELLSNDTLPLPENESSNFDHHDDPSFL</sequence>
<dbReference type="EMBL" id="BKCJ010001056">
    <property type="protein sequence ID" value="GEU38483.1"/>
    <property type="molecule type" value="Genomic_DNA"/>
</dbReference>
<accession>A0A6L2JNH3</accession>
<protein>
    <recommendedName>
        <fullName evidence="3">Reverse transcriptase domain-containing protein</fullName>
    </recommendedName>
</protein>
<reference evidence="2" key="1">
    <citation type="journal article" date="2019" name="Sci. Rep.">
        <title>Draft genome of Tanacetum cinerariifolium, the natural source of mosquito coil.</title>
        <authorList>
            <person name="Yamashiro T."/>
            <person name="Shiraishi A."/>
            <person name="Satake H."/>
            <person name="Nakayama K."/>
        </authorList>
    </citation>
    <scope>NUCLEOTIDE SEQUENCE</scope>
</reference>
<feature type="region of interest" description="Disordered" evidence="1">
    <location>
        <begin position="23"/>
        <end position="54"/>
    </location>
</feature>
<name>A0A6L2JNH3_TANCI</name>
<comment type="caution">
    <text evidence="2">The sequence shown here is derived from an EMBL/GenBank/DDBJ whole genome shotgun (WGS) entry which is preliminary data.</text>
</comment>
<dbReference type="AlphaFoldDB" id="A0A6L2JNH3"/>
<evidence type="ECO:0000256" key="1">
    <source>
        <dbReference type="SAM" id="MobiDB-lite"/>
    </source>
</evidence>
<proteinExistence type="predicted"/>